<organism evidence="1 2">
    <name type="scientific">Brevundimonas variabilis</name>
    <dbReference type="NCBI Taxonomy" id="74312"/>
    <lineage>
        <taxon>Bacteria</taxon>
        <taxon>Pseudomonadati</taxon>
        <taxon>Pseudomonadota</taxon>
        <taxon>Alphaproteobacteria</taxon>
        <taxon>Caulobacterales</taxon>
        <taxon>Caulobacteraceae</taxon>
        <taxon>Brevundimonas</taxon>
    </lineage>
</organism>
<dbReference type="EMBL" id="JACHOR010000001">
    <property type="protein sequence ID" value="MBB5744815.1"/>
    <property type="molecule type" value="Genomic_DNA"/>
</dbReference>
<gene>
    <name evidence="1" type="ORF">GGR13_000387</name>
</gene>
<name>A0A7W9CFQ3_9CAUL</name>
<comment type="caution">
    <text evidence="1">The sequence shown here is derived from an EMBL/GenBank/DDBJ whole genome shotgun (WGS) entry which is preliminary data.</text>
</comment>
<dbReference type="RefSeq" id="WP_183211772.1">
    <property type="nucleotide sequence ID" value="NZ_JACHOR010000001.1"/>
</dbReference>
<proteinExistence type="predicted"/>
<reference evidence="1 2" key="1">
    <citation type="submission" date="2020-08" db="EMBL/GenBank/DDBJ databases">
        <title>Genomic Encyclopedia of Type Strains, Phase IV (KMG-IV): sequencing the most valuable type-strain genomes for metagenomic binning, comparative biology and taxonomic classification.</title>
        <authorList>
            <person name="Goeker M."/>
        </authorList>
    </citation>
    <scope>NUCLEOTIDE SEQUENCE [LARGE SCALE GENOMIC DNA]</scope>
    <source>
        <strain evidence="1 2">DSM 4737</strain>
    </source>
</reference>
<protein>
    <submittedName>
        <fullName evidence="1">Uncharacterized protein</fullName>
    </submittedName>
</protein>
<evidence type="ECO:0000313" key="1">
    <source>
        <dbReference type="EMBL" id="MBB5744815.1"/>
    </source>
</evidence>
<accession>A0A7W9CFQ3</accession>
<keyword evidence="2" id="KW-1185">Reference proteome</keyword>
<evidence type="ECO:0000313" key="2">
    <source>
        <dbReference type="Proteomes" id="UP000545037"/>
    </source>
</evidence>
<dbReference type="Proteomes" id="UP000545037">
    <property type="component" value="Unassembled WGS sequence"/>
</dbReference>
<sequence>MRRGQIVVVIGYSDRLDDVEHVFIPGDLAVVTEAHDEGDLRCCAVTFDGRIARHRSDLFWPEEVLVVNNASLVVLGGNC</sequence>
<dbReference type="AlphaFoldDB" id="A0A7W9CFQ3"/>